<feature type="transmembrane region" description="Helical" evidence="10">
    <location>
        <begin position="24"/>
        <end position="42"/>
    </location>
</feature>
<feature type="transmembrane region" description="Helical" evidence="10">
    <location>
        <begin position="83"/>
        <end position="116"/>
    </location>
</feature>
<dbReference type="Proteomes" id="UP000287470">
    <property type="component" value="Unassembled WGS sequence"/>
</dbReference>
<dbReference type="PANTHER" id="PTHR19139:SF199">
    <property type="entry name" value="MIP17260P"/>
    <property type="match status" value="1"/>
</dbReference>
<evidence type="ECO:0000256" key="1">
    <source>
        <dbReference type="ARBA" id="ARBA00004651"/>
    </source>
</evidence>
<evidence type="ECO:0000256" key="8">
    <source>
        <dbReference type="RuleBase" id="RU000477"/>
    </source>
</evidence>
<sequence>MTVIEQHDTTTTTPATRTPPAARVLAEFAGTFVICLAIYATGSFGTAILGLNMAFFVLATAVAYAAVTAMLDKVCAGHFNPAVTVAAMLVSRIGIVEGIASIIAQVAGAALAGGILTRMLPTSDSVSVKTWITPAVNGFDDGSAIYAYYLSNISGISFGIVAAIVVETVAAAVIVGMFMSSTTADGRPTARYAAAMGAAYGLGAAVCYPITNAALNPARATGIALFARNQGLNVEPLSQLWVFWVCPLLAAAVVALVMIVAQMASGAAKSRRDAAAAAAFPVAGEDPAEEAEPGYGNAPTAEVAGADGPAVEAGSGEHEDAQVGDEQSQSQSDADEGVERD</sequence>
<organism evidence="11 12">
    <name type="scientific">Bifidobacterium samirii</name>
    <dbReference type="NCBI Taxonomy" id="2306974"/>
    <lineage>
        <taxon>Bacteria</taxon>
        <taxon>Bacillati</taxon>
        <taxon>Actinomycetota</taxon>
        <taxon>Actinomycetes</taxon>
        <taxon>Bifidobacteriales</taxon>
        <taxon>Bifidobacteriaceae</taxon>
        <taxon>Bifidobacterium</taxon>
    </lineage>
</organism>
<feature type="transmembrane region" description="Helical" evidence="10">
    <location>
        <begin position="241"/>
        <end position="261"/>
    </location>
</feature>
<gene>
    <name evidence="11" type="ORF">D2E24_1716</name>
</gene>
<protein>
    <submittedName>
        <fullName evidence="11">Glycerol transporter</fullName>
    </submittedName>
</protein>
<dbReference type="SUPFAM" id="SSF81338">
    <property type="entry name" value="Aquaporin-like"/>
    <property type="match status" value="1"/>
</dbReference>
<dbReference type="OrthoDB" id="9807293at2"/>
<keyword evidence="5 8" id="KW-0812">Transmembrane</keyword>
<dbReference type="PRINTS" id="PR00783">
    <property type="entry name" value="MINTRINSICP"/>
</dbReference>
<dbReference type="GO" id="GO:0005886">
    <property type="term" value="C:plasma membrane"/>
    <property type="evidence" value="ECO:0007669"/>
    <property type="project" value="UniProtKB-SubCell"/>
</dbReference>
<comment type="subcellular location">
    <subcellularLocation>
        <location evidence="1">Cell membrane</location>
        <topology evidence="1">Multi-pass membrane protein</topology>
    </subcellularLocation>
</comment>
<comment type="caution">
    <text evidence="11">The sequence shown here is derived from an EMBL/GenBank/DDBJ whole genome shotgun (WGS) entry which is preliminary data.</text>
</comment>
<dbReference type="InterPro" id="IPR000425">
    <property type="entry name" value="MIP"/>
</dbReference>
<dbReference type="EMBL" id="QXGK01000021">
    <property type="protein sequence ID" value="RSX52947.1"/>
    <property type="molecule type" value="Genomic_DNA"/>
</dbReference>
<keyword evidence="4" id="KW-1003">Cell membrane</keyword>
<comment type="similarity">
    <text evidence="2 8">Belongs to the MIP/aquaporin (TC 1.A.8) family.</text>
</comment>
<feature type="transmembrane region" description="Helical" evidence="10">
    <location>
        <begin position="192"/>
        <end position="211"/>
    </location>
</feature>
<proteinExistence type="inferred from homology"/>
<keyword evidence="12" id="KW-1185">Reference proteome</keyword>
<dbReference type="PROSITE" id="PS00221">
    <property type="entry name" value="MIP"/>
    <property type="match status" value="1"/>
</dbReference>
<keyword evidence="6 10" id="KW-1133">Transmembrane helix</keyword>
<evidence type="ECO:0000313" key="11">
    <source>
        <dbReference type="EMBL" id="RSX52947.1"/>
    </source>
</evidence>
<dbReference type="InterPro" id="IPR023271">
    <property type="entry name" value="Aquaporin-like"/>
</dbReference>
<dbReference type="PANTHER" id="PTHR19139">
    <property type="entry name" value="AQUAPORIN TRANSPORTER"/>
    <property type="match status" value="1"/>
</dbReference>
<dbReference type="RefSeq" id="WP_125968972.1">
    <property type="nucleotide sequence ID" value="NZ_QXGK01000021.1"/>
</dbReference>
<accession>A0A430FJE9</accession>
<evidence type="ECO:0000256" key="9">
    <source>
        <dbReference type="SAM" id="MobiDB-lite"/>
    </source>
</evidence>
<feature type="transmembrane region" description="Helical" evidence="10">
    <location>
        <begin position="48"/>
        <end position="71"/>
    </location>
</feature>
<feature type="transmembrane region" description="Helical" evidence="10">
    <location>
        <begin position="156"/>
        <end position="180"/>
    </location>
</feature>
<evidence type="ECO:0000256" key="6">
    <source>
        <dbReference type="ARBA" id="ARBA00022989"/>
    </source>
</evidence>
<reference evidence="11 12" key="1">
    <citation type="submission" date="2018-09" db="EMBL/GenBank/DDBJ databases">
        <title>Characterization of the phylogenetic diversity of five novel species belonging to the genus Bifidobacterium.</title>
        <authorList>
            <person name="Lugli G.A."/>
            <person name="Duranti S."/>
            <person name="Milani C."/>
        </authorList>
    </citation>
    <scope>NUCLEOTIDE SEQUENCE [LARGE SCALE GENOMIC DNA]</scope>
    <source>
        <strain evidence="11 12">2033B</strain>
    </source>
</reference>
<dbReference type="Pfam" id="PF00230">
    <property type="entry name" value="MIP"/>
    <property type="match status" value="1"/>
</dbReference>
<keyword evidence="7 10" id="KW-0472">Membrane</keyword>
<dbReference type="AlphaFoldDB" id="A0A430FJE9"/>
<dbReference type="GO" id="GO:0015250">
    <property type="term" value="F:water channel activity"/>
    <property type="evidence" value="ECO:0007669"/>
    <property type="project" value="TreeGrafter"/>
</dbReference>
<dbReference type="InterPro" id="IPR034294">
    <property type="entry name" value="Aquaporin_transptr"/>
</dbReference>
<feature type="region of interest" description="Disordered" evidence="9">
    <location>
        <begin position="284"/>
        <end position="341"/>
    </location>
</feature>
<evidence type="ECO:0000256" key="4">
    <source>
        <dbReference type="ARBA" id="ARBA00022475"/>
    </source>
</evidence>
<evidence type="ECO:0000256" key="2">
    <source>
        <dbReference type="ARBA" id="ARBA00006175"/>
    </source>
</evidence>
<evidence type="ECO:0000256" key="3">
    <source>
        <dbReference type="ARBA" id="ARBA00022448"/>
    </source>
</evidence>
<evidence type="ECO:0000256" key="5">
    <source>
        <dbReference type="ARBA" id="ARBA00022692"/>
    </source>
</evidence>
<evidence type="ECO:0000256" key="10">
    <source>
        <dbReference type="SAM" id="Phobius"/>
    </source>
</evidence>
<name>A0A430FJE9_9BIFI</name>
<evidence type="ECO:0000313" key="12">
    <source>
        <dbReference type="Proteomes" id="UP000287470"/>
    </source>
</evidence>
<keyword evidence="3 8" id="KW-0813">Transport</keyword>
<dbReference type="Gene3D" id="1.20.1080.10">
    <property type="entry name" value="Glycerol uptake facilitator protein"/>
    <property type="match status" value="1"/>
</dbReference>
<evidence type="ECO:0000256" key="7">
    <source>
        <dbReference type="ARBA" id="ARBA00023136"/>
    </source>
</evidence>
<dbReference type="InterPro" id="IPR022357">
    <property type="entry name" value="MIP_CS"/>
</dbReference>